<dbReference type="SMART" id="SM00086">
    <property type="entry name" value="PAC"/>
    <property type="match status" value="2"/>
</dbReference>
<dbReference type="Gene3D" id="1.20.120.160">
    <property type="entry name" value="HPT domain"/>
    <property type="match status" value="1"/>
</dbReference>
<dbReference type="SUPFAM" id="SSF55785">
    <property type="entry name" value="PYP-like sensor domain (PAS domain)"/>
    <property type="match status" value="2"/>
</dbReference>
<evidence type="ECO:0000256" key="1">
    <source>
        <dbReference type="ARBA" id="ARBA00000085"/>
    </source>
</evidence>
<dbReference type="RefSeq" id="WP_376867616.1">
    <property type="nucleotide sequence ID" value="NZ_JBHRYB010000014.1"/>
</dbReference>
<keyword evidence="24" id="KW-1185">Reference proteome</keyword>
<dbReference type="SMART" id="SM00091">
    <property type="entry name" value="PAS"/>
    <property type="match status" value="2"/>
</dbReference>
<dbReference type="EMBL" id="JBHRYB010000014">
    <property type="protein sequence ID" value="MFC3681288.1"/>
    <property type="molecule type" value="Genomic_DNA"/>
</dbReference>
<feature type="domain" description="PAC" evidence="20">
    <location>
        <begin position="473"/>
        <end position="525"/>
    </location>
</feature>
<feature type="domain" description="PAS" evidence="19">
    <location>
        <begin position="271"/>
        <end position="324"/>
    </location>
</feature>
<evidence type="ECO:0000256" key="16">
    <source>
        <dbReference type="PROSITE-ProRule" id="PRU00244"/>
    </source>
</evidence>
<dbReference type="SUPFAM" id="SSF47384">
    <property type="entry name" value="Homodimeric domain of signal transducing histidine kinase"/>
    <property type="match status" value="1"/>
</dbReference>
<dbReference type="InterPro" id="IPR004358">
    <property type="entry name" value="Sig_transdc_His_kin-like_C"/>
</dbReference>
<feature type="domain" description="MHYT" evidence="22">
    <location>
        <begin position="23"/>
        <end position="220"/>
    </location>
</feature>
<gene>
    <name evidence="23" type="ORF">ACFOMG_14380</name>
</gene>
<dbReference type="Pfam" id="PF02518">
    <property type="entry name" value="HATPase_c"/>
    <property type="match status" value="1"/>
</dbReference>
<evidence type="ECO:0000313" key="24">
    <source>
        <dbReference type="Proteomes" id="UP001595722"/>
    </source>
</evidence>
<dbReference type="Pfam" id="PF00072">
    <property type="entry name" value="Response_reg"/>
    <property type="match status" value="1"/>
</dbReference>
<keyword evidence="6 15" id="KW-0597">Phosphoprotein</keyword>
<feature type="modified residue" description="Phosphohistidine" evidence="14">
    <location>
        <position position="972"/>
    </location>
</feature>
<evidence type="ECO:0000256" key="7">
    <source>
        <dbReference type="ARBA" id="ARBA00022679"/>
    </source>
</evidence>
<feature type="transmembrane region" description="Helical" evidence="16">
    <location>
        <begin position="94"/>
        <end position="114"/>
    </location>
</feature>
<proteinExistence type="predicted"/>
<feature type="domain" description="Response regulatory" evidence="18">
    <location>
        <begin position="780"/>
        <end position="898"/>
    </location>
</feature>
<feature type="domain" description="Histidine kinase" evidence="17">
    <location>
        <begin position="543"/>
        <end position="760"/>
    </location>
</feature>
<dbReference type="PROSITE" id="PS50109">
    <property type="entry name" value="HIS_KIN"/>
    <property type="match status" value="1"/>
</dbReference>
<dbReference type="InterPro" id="IPR001789">
    <property type="entry name" value="Sig_transdc_resp-reg_receiver"/>
</dbReference>
<keyword evidence="7" id="KW-0808">Transferase</keyword>
<evidence type="ECO:0000259" key="18">
    <source>
        <dbReference type="PROSITE" id="PS50110"/>
    </source>
</evidence>
<dbReference type="InterPro" id="IPR013767">
    <property type="entry name" value="PAS_fold"/>
</dbReference>
<dbReference type="PROSITE" id="PS50110">
    <property type="entry name" value="RESPONSE_REGULATORY"/>
    <property type="match status" value="1"/>
</dbReference>
<evidence type="ECO:0000259" key="17">
    <source>
        <dbReference type="PROSITE" id="PS50109"/>
    </source>
</evidence>
<feature type="transmembrane region" description="Helical" evidence="16">
    <location>
        <begin position="126"/>
        <end position="143"/>
    </location>
</feature>
<dbReference type="PROSITE" id="PS50113">
    <property type="entry name" value="PAC"/>
    <property type="match status" value="2"/>
</dbReference>
<feature type="transmembrane region" description="Helical" evidence="16">
    <location>
        <begin position="59"/>
        <end position="82"/>
    </location>
</feature>
<dbReference type="Pfam" id="PF00512">
    <property type="entry name" value="HisKA"/>
    <property type="match status" value="1"/>
</dbReference>
<dbReference type="InterPro" id="IPR005330">
    <property type="entry name" value="MHYT_dom"/>
</dbReference>
<dbReference type="InterPro" id="IPR003661">
    <property type="entry name" value="HisK_dim/P_dom"/>
</dbReference>
<dbReference type="InterPro" id="IPR000700">
    <property type="entry name" value="PAS-assoc_C"/>
</dbReference>
<dbReference type="InterPro" id="IPR011006">
    <property type="entry name" value="CheY-like_superfamily"/>
</dbReference>
<keyword evidence="4" id="KW-1003">Cell membrane</keyword>
<dbReference type="Pfam" id="PF01627">
    <property type="entry name" value="Hpt"/>
    <property type="match status" value="1"/>
</dbReference>
<dbReference type="CDD" id="cd17546">
    <property type="entry name" value="REC_hyHK_CKI1_RcsC-like"/>
    <property type="match status" value="1"/>
</dbReference>
<dbReference type="InterPro" id="IPR036641">
    <property type="entry name" value="HPT_dom_sf"/>
</dbReference>
<dbReference type="SUPFAM" id="SSF47226">
    <property type="entry name" value="Histidine-containing phosphotransfer domain, HPT domain"/>
    <property type="match status" value="1"/>
</dbReference>
<evidence type="ECO:0000259" key="19">
    <source>
        <dbReference type="PROSITE" id="PS50112"/>
    </source>
</evidence>
<evidence type="ECO:0000259" key="22">
    <source>
        <dbReference type="PROSITE" id="PS50924"/>
    </source>
</evidence>
<reference evidence="24" key="1">
    <citation type="journal article" date="2019" name="Int. J. Syst. Evol. Microbiol.">
        <title>The Global Catalogue of Microorganisms (GCM) 10K type strain sequencing project: providing services to taxonomists for standard genome sequencing and annotation.</title>
        <authorList>
            <consortium name="The Broad Institute Genomics Platform"/>
            <consortium name="The Broad Institute Genome Sequencing Center for Infectious Disease"/>
            <person name="Wu L."/>
            <person name="Ma J."/>
        </authorList>
    </citation>
    <scope>NUCLEOTIDE SEQUENCE [LARGE SCALE GENOMIC DNA]</scope>
    <source>
        <strain evidence="24">KCTC 42424</strain>
    </source>
</reference>
<dbReference type="SMART" id="SM00388">
    <property type="entry name" value="HisKA"/>
    <property type="match status" value="1"/>
</dbReference>
<keyword evidence="11 16" id="KW-1133">Transmembrane helix</keyword>
<dbReference type="PROSITE" id="PS50894">
    <property type="entry name" value="HPT"/>
    <property type="match status" value="1"/>
</dbReference>
<dbReference type="PROSITE" id="PS50112">
    <property type="entry name" value="PAS"/>
    <property type="match status" value="2"/>
</dbReference>
<dbReference type="PANTHER" id="PTHR43047">
    <property type="entry name" value="TWO-COMPONENT HISTIDINE PROTEIN KINASE"/>
    <property type="match status" value="1"/>
</dbReference>
<dbReference type="CDD" id="cd16922">
    <property type="entry name" value="HATPase_EvgS-ArcB-TorS-like"/>
    <property type="match status" value="1"/>
</dbReference>
<dbReference type="SUPFAM" id="SSF55874">
    <property type="entry name" value="ATPase domain of HSP90 chaperone/DNA topoisomerase II/histidine kinase"/>
    <property type="match status" value="1"/>
</dbReference>
<comment type="catalytic activity">
    <reaction evidence="1">
        <text>ATP + protein L-histidine = ADP + protein N-phospho-L-histidine.</text>
        <dbReference type="EC" id="2.7.13.3"/>
    </reaction>
</comment>
<evidence type="ECO:0000256" key="14">
    <source>
        <dbReference type="PROSITE-ProRule" id="PRU00110"/>
    </source>
</evidence>
<name>A0ABV7VUT2_9GAMM</name>
<feature type="transmembrane region" description="Helical" evidence="16">
    <location>
        <begin position="155"/>
        <end position="177"/>
    </location>
</feature>
<dbReference type="Gene3D" id="3.40.50.2300">
    <property type="match status" value="1"/>
</dbReference>
<dbReference type="PANTHER" id="PTHR43047:SF64">
    <property type="entry name" value="HISTIDINE KINASE CONTAINING CHEY-HOMOLOGOUS RECEIVER DOMAIN AND PAS DOMAIN-RELATED"/>
    <property type="match status" value="1"/>
</dbReference>
<accession>A0ABV7VUT2</accession>
<dbReference type="CDD" id="cd00130">
    <property type="entry name" value="PAS"/>
    <property type="match status" value="2"/>
</dbReference>
<dbReference type="Pfam" id="PF08447">
    <property type="entry name" value="PAS_3"/>
    <property type="match status" value="1"/>
</dbReference>
<evidence type="ECO:0000256" key="13">
    <source>
        <dbReference type="ARBA" id="ARBA00023136"/>
    </source>
</evidence>
<keyword evidence="13 16" id="KW-0472">Membrane</keyword>
<dbReference type="InterPro" id="IPR001610">
    <property type="entry name" value="PAC"/>
</dbReference>
<evidence type="ECO:0000256" key="9">
    <source>
        <dbReference type="ARBA" id="ARBA00022777"/>
    </source>
</evidence>
<keyword evidence="5" id="KW-0997">Cell inner membrane</keyword>
<dbReference type="Gene3D" id="3.30.450.20">
    <property type="entry name" value="PAS domain"/>
    <property type="match status" value="2"/>
</dbReference>
<evidence type="ECO:0000256" key="5">
    <source>
        <dbReference type="ARBA" id="ARBA00022519"/>
    </source>
</evidence>
<keyword evidence="8 16" id="KW-0812">Transmembrane</keyword>
<evidence type="ECO:0000256" key="11">
    <source>
        <dbReference type="ARBA" id="ARBA00022989"/>
    </source>
</evidence>
<feature type="domain" description="HPt" evidence="21">
    <location>
        <begin position="933"/>
        <end position="1022"/>
    </location>
</feature>
<dbReference type="InterPro" id="IPR035965">
    <property type="entry name" value="PAS-like_dom_sf"/>
</dbReference>
<evidence type="ECO:0000259" key="20">
    <source>
        <dbReference type="PROSITE" id="PS50113"/>
    </source>
</evidence>
<evidence type="ECO:0000256" key="2">
    <source>
        <dbReference type="ARBA" id="ARBA00004429"/>
    </source>
</evidence>
<dbReference type="CDD" id="cd00082">
    <property type="entry name" value="HisKA"/>
    <property type="match status" value="1"/>
</dbReference>
<keyword evidence="12" id="KW-0902">Two-component regulatory system</keyword>
<dbReference type="Pfam" id="PF03707">
    <property type="entry name" value="MHYT"/>
    <property type="match status" value="3"/>
</dbReference>
<dbReference type="Proteomes" id="UP001595722">
    <property type="component" value="Unassembled WGS sequence"/>
</dbReference>
<dbReference type="InterPro" id="IPR036097">
    <property type="entry name" value="HisK_dim/P_sf"/>
</dbReference>
<evidence type="ECO:0000256" key="8">
    <source>
        <dbReference type="ARBA" id="ARBA00022692"/>
    </source>
</evidence>
<evidence type="ECO:0000313" key="23">
    <source>
        <dbReference type="EMBL" id="MFC3681288.1"/>
    </source>
</evidence>
<comment type="caution">
    <text evidence="23">The sequence shown here is derived from an EMBL/GenBank/DDBJ whole genome shotgun (WGS) entry which is preliminary data.</text>
</comment>
<evidence type="ECO:0000256" key="12">
    <source>
        <dbReference type="ARBA" id="ARBA00023012"/>
    </source>
</evidence>
<feature type="transmembrane region" description="Helical" evidence="16">
    <location>
        <begin position="26"/>
        <end position="47"/>
    </location>
</feature>
<dbReference type="InterPro" id="IPR008207">
    <property type="entry name" value="Sig_transdc_His_kin_Hpt_dom"/>
</dbReference>
<feature type="domain" description="PAC" evidence="20">
    <location>
        <begin position="348"/>
        <end position="398"/>
    </location>
</feature>
<dbReference type="InterPro" id="IPR003594">
    <property type="entry name" value="HATPase_dom"/>
</dbReference>
<dbReference type="InterPro" id="IPR036890">
    <property type="entry name" value="HATPase_C_sf"/>
</dbReference>
<evidence type="ECO:0000256" key="15">
    <source>
        <dbReference type="PROSITE-ProRule" id="PRU00169"/>
    </source>
</evidence>
<keyword evidence="10" id="KW-0067">ATP-binding</keyword>
<feature type="transmembrane region" description="Helical" evidence="16">
    <location>
        <begin position="236"/>
        <end position="259"/>
    </location>
</feature>
<feature type="domain" description="PAS" evidence="19">
    <location>
        <begin position="399"/>
        <end position="469"/>
    </location>
</feature>
<dbReference type="Gene3D" id="1.10.287.130">
    <property type="match status" value="1"/>
</dbReference>
<evidence type="ECO:0000256" key="3">
    <source>
        <dbReference type="ARBA" id="ARBA00012438"/>
    </source>
</evidence>
<evidence type="ECO:0000256" key="10">
    <source>
        <dbReference type="ARBA" id="ARBA00022840"/>
    </source>
</evidence>
<evidence type="ECO:0000259" key="21">
    <source>
        <dbReference type="PROSITE" id="PS50894"/>
    </source>
</evidence>
<dbReference type="SMART" id="SM00448">
    <property type="entry name" value="REC"/>
    <property type="match status" value="1"/>
</dbReference>
<evidence type="ECO:0000256" key="6">
    <source>
        <dbReference type="ARBA" id="ARBA00022553"/>
    </source>
</evidence>
<dbReference type="SMART" id="SM00387">
    <property type="entry name" value="HATPase_c"/>
    <property type="match status" value="1"/>
</dbReference>
<dbReference type="NCBIfam" id="TIGR00229">
    <property type="entry name" value="sensory_box"/>
    <property type="match status" value="2"/>
</dbReference>
<keyword evidence="10" id="KW-0547">Nucleotide-binding</keyword>
<feature type="modified residue" description="4-aspartylphosphate" evidence="15">
    <location>
        <position position="829"/>
    </location>
</feature>
<dbReference type="InterPro" id="IPR000014">
    <property type="entry name" value="PAS"/>
</dbReference>
<dbReference type="PROSITE" id="PS50924">
    <property type="entry name" value="MHYT"/>
    <property type="match status" value="1"/>
</dbReference>
<dbReference type="Pfam" id="PF00989">
    <property type="entry name" value="PAS"/>
    <property type="match status" value="1"/>
</dbReference>
<dbReference type="SUPFAM" id="SSF52172">
    <property type="entry name" value="CheY-like"/>
    <property type="match status" value="1"/>
</dbReference>
<evidence type="ECO:0000256" key="4">
    <source>
        <dbReference type="ARBA" id="ARBA00022475"/>
    </source>
</evidence>
<sequence length="1110" mass="122732">MFSDWPVDIFHYQSSELIETGSYDPILVALSVVIAVLASFMGFQVATQVSHDSNPGRKQLMLLAGSLVLGCGVWAMHFVGMLAADLCTAVSYDVGITALSIIPAVLASWVALNLNLRPGIGLRDTVLGGVLVGAGIGVMHYLGMEAMQMAPLLRYDLPMFLLSLVVAVLLAMLALWIRFALLQLKPRLPLWLSPHMLASMVMGAAISGMHYVGMAAARFVEVPGMEPWHVSDANTYLAYGVFFTTLVVISAVLGITILFKYKDLVRSSRDNEQRFRAMMETAVDGIIIINHSGIVQGTNQAVERILGWSEYELKGQNVSRVMPQALRDQHNGYIGQYLYSGEAKIIGTGREVQALHKDGHEIPVRLGIGHVKQGQEDFFVGFISDLSQRVAMEQQLRDREAKLRSLVENIPGIAYRCQQTEGCPMVYISDAVEQITGYPAADFLLPQPKRYFTELYHPDDEQLIDQQVKPPVFSLEYRIIDRSGQQRWLLEHGRFVTDEFSGDVWIDGFLMDITARKTMEQELRKAKEVAEQAAASRAAFLANMSHEIRTPMNSIIGFSDILLESELSASQASQLTTINRSAKSLLHLLNDILDSAKLEKGKLALEVRRFSLTDEIDTVISTLWLQASDKGIRIDTQVSPLLQHFYLGAAERIRQVLLNLVGNAVKFTQEGVVTVRVEPCAGQRVRFAISDTGIGMSEQQLSAVFDAFAQADVSMSRRFGGTGLGTTISKQLVELMGGEIDVRSELGVGSCFSFDIPLQPAEQPEDEDKSAARGTLPLLTILVVDDIEQNLELLEILLQRAGHQVITARDGKQALHHMQKSTVDITLMDLQMPVMDGLTAARMRRAQEQQGAPYMPIIALTASVQEHDRMAAKAAGMDGFASKPIDITLLNLEIARVLELTPQVSAPATMDRVAVADPAVWLDEQQALSLWGDKARFVRELNNFVNQWPDYCRRLHRAIEQQDEAAIRRQAHALKGVCGNLGLRQWMNLLATLEHSEPAIAAEILEEIQRGGEQLENYLQQMTVADEPAAPEPDSTQLLPLLQRLQQAVASHGYDDADLQQLAGYRTTGFGEEVQARITALVTALEEFEFDRASKQLHSLLAQLGQAAEE</sequence>
<comment type="subcellular location">
    <subcellularLocation>
        <location evidence="2">Cell inner membrane</location>
        <topology evidence="2">Multi-pass membrane protein</topology>
    </subcellularLocation>
</comment>
<dbReference type="EC" id="2.7.13.3" evidence="3"/>
<dbReference type="Gene3D" id="3.30.565.10">
    <property type="entry name" value="Histidine kinase-like ATPase, C-terminal domain"/>
    <property type="match status" value="1"/>
</dbReference>
<dbReference type="InterPro" id="IPR005467">
    <property type="entry name" value="His_kinase_dom"/>
</dbReference>
<keyword evidence="9" id="KW-0418">Kinase</keyword>
<organism evidence="23 24">
    <name type="scientific">Bacterioplanoides pacificum</name>
    <dbReference type="NCBI Taxonomy" id="1171596"/>
    <lineage>
        <taxon>Bacteria</taxon>
        <taxon>Pseudomonadati</taxon>
        <taxon>Pseudomonadota</taxon>
        <taxon>Gammaproteobacteria</taxon>
        <taxon>Oceanospirillales</taxon>
        <taxon>Oceanospirillaceae</taxon>
        <taxon>Bacterioplanoides</taxon>
    </lineage>
</organism>
<dbReference type="InterPro" id="IPR013655">
    <property type="entry name" value="PAS_fold_3"/>
</dbReference>
<protein>
    <recommendedName>
        <fullName evidence="3">histidine kinase</fullName>
        <ecNumber evidence="3">2.7.13.3</ecNumber>
    </recommendedName>
</protein>
<dbReference type="PRINTS" id="PR00344">
    <property type="entry name" value="BCTRLSENSOR"/>
</dbReference>